<feature type="transmembrane region" description="Helical" evidence="1">
    <location>
        <begin position="14"/>
        <end position="37"/>
    </location>
</feature>
<proteinExistence type="predicted"/>
<name>A0A2S4ZXA9_9SPHI</name>
<evidence type="ECO:0000313" key="3">
    <source>
        <dbReference type="Proteomes" id="UP000236893"/>
    </source>
</evidence>
<dbReference type="EMBL" id="PQVF01000031">
    <property type="protein sequence ID" value="POY34627.1"/>
    <property type="molecule type" value="Genomic_DNA"/>
</dbReference>
<dbReference type="OrthoDB" id="771599at2"/>
<comment type="caution">
    <text evidence="2">The sequence shown here is derived from an EMBL/GenBank/DDBJ whole genome shotgun (WGS) entry which is preliminary data.</text>
</comment>
<accession>A0A2S4ZXA9</accession>
<keyword evidence="1" id="KW-0472">Membrane</keyword>
<dbReference type="Proteomes" id="UP000236893">
    <property type="component" value="Unassembled WGS sequence"/>
</dbReference>
<protein>
    <submittedName>
        <fullName evidence="2">Uncharacterized protein</fullName>
    </submittedName>
</protein>
<keyword evidence="3" id="KW-1185">Reference proteome</keyword>
<sequence>MEKQKFDMSKTDRIIFYSLMIVFPVLFVLFFLLQAIFDKESSSDVFLKNAASENFNGKVDSLYFEKQNHNVKIALLNNDYKFQIYRLWEAKIKVGDSLSKNKGSLQIEVFKKDKSKLILDYR</sequence>
<evidence type="ECO:0000313" key="2">
    <source>
        <dbReference type="EMBL" id="POY34627.1"/>
    </source>
</evidence>
<dbReference type="RefSeq" id="WP_103790805.1">
    <property type="nucleotide sequence ID" value="NZ_PQVF01000031.1"/>
</dbReference>
<gene>
    <name evidence="2" type="ORF">C3K47_19325</name>
</gene>
<keyword evidence="1" id="KW-0812">Transmembrane</keyword>
<keyword evidence="1" id="KW-1133">Transmembrane helix</keyword>
<reference evidence="2 3" key="1">
    <citation type="submission" date="2018-01" db="EMBL/GenBank/DDBJ databases">
        <authorList>
            <person name="Gaut B.S."/>
            <person name="Morton B.R."/>
            <person name="Clegg M.T."/>
            <person name="Duvall M.R."/>
        </authorList>
    </citation>
    <scope>NUCLEOTIDE SEQUENCE [LARGE SCALE GENOMIC DNA]</scope>
    <source>
        <strain evidence="2 3">HR-AV</strain>
    </source>
</reference>
<organism evidence="2 3">
    <name type="scientific">Solitalea longa</name>
    <dbReference type="NCBI Taxonomy" id="2079460"/>
    <lineage>
        <taxon>Bacteria</taxon>
        <taxon>Pseudomonadati</taxon>
        <taxon>Bacteroidota</taxon>
        <taxon>Sphingobacteriia</taxon>
        <taxon>Sphingobacteriales</taxon>
        <taxon>Sphingobacteriaceae</taxon>
        <taxon>Solitalea</taxon>
    </lineage>
</organism>
<dbReference type="AlphaFoldDB" id="A0A2S4ZXA9"/>
<evidence type="ECO:0000256" key="1">
    <source>
        <dbReference type="SAM" id="Phobius"/>
    </source>
</evidence>